<dbReference type="InterPro" id="IPR013830">
    <property type="entry name" value="SGNH_hydro"/>
</dbReference>
<dbReference type="PANTHER" id="PTHR14209">
    <property type="entry name" value="ISOAMYL ACETATE-HYDROLYZING ESTERASE 1"/>
    <property type="match status" value="1"/>
</dbReference>
<dbReference type="OrthoDB" id="671439at2759"/>
<dbReference type="InterPro" id="IPR045136">
    <property type="entry name" value="Iah1-like"/>
</dbReference>
<dbReference type="AlphaFoldDB" id="A0A433DIU9"/>
<dbReference type="InterPro" id="IPR036514">
    <property type="entry name" value="SGNH_hydro_sf"/>
</dbReference>
<name>A0A433DIU9_9FUNG</name>
<dbReference type="CDD" id="cd01838">
    <property type="entry name" value="Isoamyl_acetate_hydrolase_like"/>
    <property type="match status" value="1"/>
</dbReference>
<accession>A0A433DIU9</accession>
<evidence type="ECO:0000259" key="1">
    <source>
        <dbReference type="Pfam" id="PF13472"/>
    </source>
</evidence>
<dbReference type="Gene3D" id="3.40.50.1110">
    <property type="entry name" value="SGNH hydrolase"/>
    <property type="match status" value="1"/>
</dbReference>
<proteinExistence type="predicted"/>
<dbReference type="Proteomes" id="UP000268093">
    <property type="component" value="Unassembled WGS sequence"/>
</dbReference>
<sequence>MRITMNHVYNQIVLFGDSITQDYQRKVDVMNRGFSGYNTNWAIPILKQLLPTTTAPTCSNILLLTVFFGANDAALPGSSQHVPLSRYVSNLEILASLTQSPISPYYNPDTRLLFITPPVLDEDTWAERCRREGREPDRLSRVTFEYVRAVKETGARLGVPVVDVWAAIMKEVDREYDAEEEERKAVVTKVGPQMSLFGERVKGVNGGRPLSDFLSDGLHLAPAGSQVLYRTVQAAIRDHYPDLQPDNLPPILPWFREIDPKNYEDSMQFAPLKKN</sequence>
<organism evidence="2 3">
    <name type="scientific">Jimgerdemannia flammicorona</name>
    <dbReference type="NCBI Taxonomy" id="994334"/>
    <lineage>
        <taxon>Eukaryota</taxon>
        <taxon>Fungi</taxon>
        <taxon>Fungi incertae sedis</taxon>
        <taxon>Mucoromycota</taxon>
        <taxon>Mucoromycotina</taxon>
        <taxon>Endogonomycetes</taxon>
        <taxon>Endogonales</taxon>
        <taxon>Endogonaceae</taxon>
        <taxon>Jimgerdemannia</taxon>
    </lineage>
</organism>
<feature type="domain" description="SGNH hydrolase-type esterase" evidence="1">
    <location>
        <begin position="23"/>
        <end position="174"/>
    </location>
</feature>
<dbReference type="SUPFAM" id="SSF52266">
    <property type="entry name" value="SGNH hydrolase"/>
    <property type="match status" value="1"/>
</dbReference>
<gene>
    <name evidence="2" type="ORF">BC936DRAFT_137862</name>
</gene>
<keyword evidence="2" id="KW-0378">Hydrolase</keyword>
<reference evidence="2 3" key="1">
    <citation type="journal article" date="2018" name="New Phytol.">
        <title>Phylogenomics of Endogonaceae and evolution of mycorrhizas within Mucoromycota.</title>
        <authorList>
            <person name="Chang Y."/>
            <person name="Desiro A."/>
            <person name="Na H."/>
            <person name="Sandor L."/>
            <person name="Lipzen A."/>
            <person name="Clum A."/>
            <person name="Barry K."/>
            <person name="Grigoriev I.V."/>
            <person name="Martin F.M."/>
            <person name="Stajich J.E."/>
            <person name="Smith M.E."/>
            <person name="Bonito G."/>
            <person name="Spatafora J.W."/>
        </authorList>
    </citation>
    <scope>NUCLEOTIDE SEQUENCE [LARGE SCALE GENOMIC DNA]</scope>
    <source>
        <strain evidence="2 3">GMNB39</strain>
    </source>
</reference>
<evidence type="ECO:0000313" key="3">
    <source>
        <dbReference type="Proteomes" id="UP000268093"/>
    </source>
</evidence>
<keyword evidence="3" id="KW-1185">Reference proteome</keyword>
<dbReference type="EMBL" id="RBNI01001206">
    <property type="protein sequence ID" value="RUP50747.1"/>
    <property type="molecule type" value="Genomic_DNA"/>
</dbReference>
<dbReference type="GO" id="GO:0016787">
    <property type="term" value="F:hydrolase activity"/>
    <property type="evidence" value="ECO:0007669"/>
    <property type="project" value="UniProtKB-KW"/>
</dbReference>
<evidence type="ECO:0000313" key="2">
    <source>
        <dbReference type="EMBL" id="RUP50747.1"/>
    </source>
</evidence>
<comment type="caution">
    <text evidence="2">The sequence shown here is derived from an EMBL/GenBank/DDBJ whole genome shotgun (WGS) entry which is preliminary data.</text>
</comment>
<dbReference type="Pfam" id="PF13472">
    <property type="entry name" value="Lipase_GDSL_2"/>
    <property type="match status" value="1"/>
</dbReference>
<dbReference type="PANTHER" id="PTHR14209:SF19">
    <property type="entry name" value="ISOAMYL ACETATE-HYDROLYZING ESTERASE 1 HOMOLOG"/>
    <property type="match status" value="1"/>
</dbReference>
<protein>
    <submittedName>
        <fullName evidence="2">SGNH hydrolase-type esterase domain-containing protein</fullName>
    </submittedName>
</protein>